<keyword evidence="5" id="KW-1185">Reference proteome</keyword>
<dbReference type="Pfam" id="PF11760">
    <property type="entry name" value="CbiG_N"/>
    <property type="match status" value="1"/>
</dbReference>
<feature type="domain" description="Cobalamin biosynthesis central region" evidence="3">
    <location>
        <begin position="142"/>
        <end position="222"/>
    </location>
</feature>
<evidence type="ECO:0000313" key="4">
    <source>
        <dbReference type="EMBL" id="SHI67817.1"/>
    </source>
</evidence>
<dbReference type="InterPro" id="IPR036518">
    <property type="entry name" value="CobE/GbiG_C_sf"/>
</dbReference>
<dbReference type="RefSeq" id="WP_073025132.1">
    <property type="nucleotide sequence ID" value="NZ_FQZS01000006.1"/>
</dbReference>
<dbReference type="EMBL" id="FQZS01000006">
    <property type="protein sequence ID" value="SHI67817.1"/>
    <property type="molecule type" value="Genomic_DNA"/>
</dbReference>
<dbReference type="Gene3D" id="3.40.50.11220">
    <property type="match status" value="1"/>
</dbReference>
<dbReference type="GO" id="GO:0016829">
    <property type="term" value="F:lyase activity"/>
    <property type="evidence" value="ECO:0007669"/>
    <property type="project" value="UniProtKB-KW"/>
</dbReference>
<organism evidence="4 5">
    <name type="scientific">Lutispora thermophila DSM 19022</name>
    <dbReference type="NCBI Taxonomy" id="1122184"/>
    <lineage>
        <taxon>Bacteria</taxon>
        <taxon>Bacillati</taxon>
        <taxon>Bacillota</taxon>
        <taxon>Clostridia</taxon>
        <taxon>Lutisporales</taxon>
        <taxon>Lutisporaceae</taxon>
        <taxon>Lutispora</taxon>
    </lineage>
</organism>
<gene>
    <name evidence="4" type="ORF">SAMN02745176_00996</name>
</gene>
<dbReference type="InterPro" id="IPR052553">
    <property type="entry name" value="CbiG_hydrolase"/>
</dbReference>
<evidence type="ECO:0000259" key="2">
    <source>
        <dbReference type="Pfam" id="PF11760"/>
    </source>
</evidence>
<dbReference type="NCBIfam" id="NF004466">
    <property type="entry name" value="PRK05788.1-4"/>
    <property type="match status" value="1"/>
</dbReference>
<accession>A0A1M6D3I2</accession>
<keyword evidence="4" id="KW-0456">Lyase</keyword>
<proteinExistence type="predicted"/>
<reference evidence="4 5" key="1">
    <citation type="submission" date="2016-11" db="EMBL/GenBank/DDBJ databases">
        <authorList>
            <person name="Jaros S."/>
            <person name="Januszkiewicz K."/>
            <person name="Wedrychowicz H."/>
        </authorList>
    </citation>
    <scope>NUCLEOTIDE SEQUENCE [LARGE SCALE GENOMIC DNA]</scope>
    <source>
        <strain evidence="4 5">DSM 19022</strain>
    </source>
</reference>
<dbReference type="InterPro" id="IPR038029">
    <property type="entry name" value="GbiG_N_sf"/>
</dbReference>
<dbReference type="AlphaFoldDB" id="A0A1M6D3I2"/>
<dbReference type="Pfam" id="PF11761">
    <property type="entry name" value="CbiG_mid"/>
    <property type="match status" value="1"/>
</dbReference>
<dbReference type="GO" id="GO:0009236">
    <property type="term" value="P:cobalamin biosynthetic process"/>
    <property type="evidence" value="ECO:0007669"/>
    <property type="project" value="InterPro"/>
</dbReference>
<evidence type="ECO:0000313" key="5">
    <source>
        <dbReference type="Proteomes" id="UP000184442"/>
    </source>
</evidence>
<dbReference type="Proteomes" id="UP000184442">
    <property type="component" value="Unassembled WGS sequence"/>
</dbReference>
<evidence type="ECO:0000259" key="1">
    <source>
        <dbReference type="Pfam" id="PF01890"/>
    </source>
</evidence>
<sequence>MKTAVIAITKKGIELAKRIGGSMKADVFVKNDTFDKVVENGSPVPRKPLAADFKNVMEKLFNDYEALICIMACGIVVRSIAPYLKSKQLDPAVVVVDELGRFAISLISGHIGGANRLAEKVAAAIGAAPVITTATDINRVVAFDELALMNNCAIENIGNLKYISSELVNGGKICLLSHCKLKGVLPNNIELYDPEHSYEAAVILSNQRETPVIAEKILYLRPKNLIIGIGCKRGKTRQEIKNAVMDFMTKSGKSLLSVRCIASINLKSEEKGINEFSKEMRIPFKTFSVDEIKRIEYQFFCSDFVRKTTGVGNVAEACAVLAGTDAKLIYPKTVYDGITLALAEEELEVYLKC</sequence>
<dbReference type="Pfam" id="PF01890">
    <property type="entry name" value="CbiG_C"/>
    <property type="match status" value="1"/>
</dbReference>
<dbReference type="PANTHER" id="PTHR37477:SF1">
    <property type="entry name" value="COBALT-PRECORRIN-5A HYDROLASE"/>
    <property type="match status" value="1"/>
</dbReference>
<evidence type="ECO:0000259" key="3">
    <source>
        <dbReference type="Pfam" id="PF11761"/>
    </source>
</evidence>
<dbReference type="SUPFAM" id="SSF159664">
    <property type="entry name" value="CobE/GbiG C-terminal domain-like"/>
    <property type="match status" value="1"/>
</dbReference>
<dbReference type="InterPro" id="IPR021745">
    <property type="entry name" value="CbiG_mid"/>
</dbReference>
<dbReference type="InterPro" id="IPR002750">
    <property type="entry name" value="CobE/GbiG_C"/>
</dbReference>
<dbReference type="PANTHER" id="PTHR37477">
    <property type="entry name" value="COBALT-PRECORRIN-5A HYDROLASE"/>
    <property type="match status" value="1"/>
</dbReference>
<dbReference type="Gene3D" id="3.30.420.180">
    <property type="entry name" value="CobE/GbiG C-terminal domain"/>
    <property type="match status" value="1"/>
</dbReference>
<dbReference type="OrthoDB" id="9781023at2"/>
<protein>
    <submittedName>
        <fullName evidence="4">Cobalt-precorrin 5A acetaldehyde-lyase</fullName>
    </submittedName>
</protein>
<dbReference type="SUPFAM" id="SSF159672">
    <property type="entry name" value="CbiG N-terminal domain-like"/>
    <property type="match status" value="1"/>
</dbReference>
<name>A0A1M6D3I2_9FIRM</name>
<dbReference type="STRING" id="1122184.SAMN02745176_00996"/>
<feature type="domain" description="Cobalamin synthesis G N-terminal" evidence="2">
    <location>
        <begin position="56"/>
        <end position="136"/>
    </location>
</feature>
<dbReference type="InterPro" id="IPR021744">
    <property type="entry name" value="CbiG_N"/>
</dbReference>
<feature type="domain" description="CobE/GbiG C-terminal" evidence="1">
    <location>
        <begin position="225"/>
        <end position="343"/>
    </location>
</feature>